<keyword evidence="2" id="KW-1185">Reference proteome</keyword>
<reference evidence="1 2" key="1">
    <citation type="journal article" date="2014" name="Genome Biol.">
        <title>Transcriptome and methylome profiling reveals relics of genome dominance in the mesopolyploid Brassica oleracea.</title>
        <authorList>
            <person name="Parkin I.A."/>
            <person name="Koh C."/>
            <person name="Tang H."/>
            <person name="Robinson S.J."/>
            <person name="Kagale S."/>
            <person name="Clarke W.E."/>
            <person name="Town C.D."/>
            <person name="Nixon J."/>
            <person name="Krishnakumar V."/>
            <person name="Bidwell S.L."/>
            <person name="Denoeud F."/>
            <person name="Belcram H."/>
            <person name="Links M.G."/>
            <person name="Just J."/>
            <person name="Clarke C."/>
            <person name="Bender T."/>
            <person name="Huebert T."/>
            <person name="Mason A.S."/>
            <person name="Pires J.C."/>
            <person name="Barker G."/>
            <person name="Moore J."/>
            <person name="Walley P.G."/>
            <person name="Manoli S."/>
            <person name="Batley J."/>
            <person name="Edwards D."/>
            <person name="Nelson M.N."/>
            <person name="Wang X."/>
            <person name="Paterson A.H."/>
            <person name="King G."/>
            <person name="Bancroft I."/>
            <person name="Chalhoub B."/>
            <person name="Sharpe A.G."/>
        </authorList>
    </citation>
    <scope>NUCLEOTIDE SEQUENCE</scope>
    <source>
        <strain evidence="1 2">cv. TO1000</strain>
    </source>
</reference>
<evidence type="ECO:0000313" key="2">
    <source>
        <dbReference type="Proteomes" id="UP000032141"/>
    </source>
</evidence>
<dbReference type="STRING" id="109376.A0A0D3BQL1"/>
<proteinExistence type="predicted"/>
<organism evidence="1 2">
    <name type="scientific">Brassica oleracea var. oleracea</name>
    <dbReference type="NCBI Taxonomy" id="109376"/>
    <lineage>
        <taxon>Eukaryota</taxon>
        <taxon>Viridiplantae</taxon>
        <taxon>Streptophyta</taxon>
        <taxon>Embryophyta</taxon>
        <taxon>Tracheophyta</taxon>
        <taxon>Spermatophyta</taxon>
        <taxon>Magnoliopsida</taxon>
        <taxon>eudicotyledons</taxon>
        <taxon>Gunneridae</taxon>
        <taxon>Pentapetalae</taxon>
        <taxon>rosids</taxon>
        <taxon>malvids</taxon>
        <taxon>Brassicales</taxon>
        <taxon>Brassicaceae</taxon>
        <taxon>Brassiceae</taxon>
        <taxon>Brassica</taxon>
    </lineage>
</organism>
<dbReference type="PANTHER" id="PTHR31871">
    <property type="entry name" value="OS02G0137100 PROTEIN"/>
    <property type="match status" value="1"/>
</dbReference>
<dbReference type="AlphaFoldDB" id="A0A0D3BQL1"/>
<accession>A0A0D3BQL1</accession>
<name>A0A0D3BQL1_BRAOL</name>
<dbReference type="Gramene" id="Bo4g026390.1">
    <property type="protein sequence ID" value="Bo4g026390.1"/>
    <property type="gene ID" value="Bo4g026390"/>
</dbReference>
<protein>
    <submittedName>
        <fullName evidence="1">Uncharacterized protein</fullName>
    </submittedName>
</protein>
<dbReference type="HOGENOM" id="CLU_3053136_0_0_1"/>
<dbReference type="PANTHER" id="PTHR31871:SF58">
    <property type="entry name" value="ANGIOTENSIN-CONVERTING ENZYME 2"/>
    <property type="match status" value="1"/>
</dbReference>
<dbReference type="Proteomes" id="UP000032141">
    <property type="component" value="Chromosome C4"/>
</dbReference>
<dbReference type="EnsemblPlants" id="Bo4g026390.1">
    <property type="protein sequence ID" value="Bo4g026390.1"/>
    <property type="gene ID" value="Bo4g026390"/>
</dbReference>
<evidence type="ECO:0000313" key="1">
    <source>
        <dbReference type="EnsemblPlants" id="Bo4g026390.1"/>
    </source>
</evidence>
<dbReference type="InterPro" id="IPR006476">
    <property type="entry name" value="CHP01589_pln"/>
</dbReference>
<reference evidence="1" key="2">
    <citation type="submission" date="2015-03" db="UniProtKB">
        <authorList>
            <consortium name="EnsemblPlants"/>
        </authorList>
    </citation>
    <scope>IDENTIFICATION</scope>
</reference>
<dbReference type="Pfam" id="PF09713">
    <property type="entry name" value="A_thal_3526"/>
    <property type="match status" value="1"/>
</dbReference>
<dbReference type="OMA" id="MCRHICL"/>
<sequence>MCRHICLMLDMLRVQYMIEKCLIFNMSKEECMKALSENANINPVITSTGLHFFS</sequence>
<dbReference type="NCBIfam" id="TIGR01589">
    <property type="entry name" value="A_thal_3526"/>
    <property type="match status" value="1"/>
</dbReference>